<protein>
    <submittedName>
        <fullName evidence="1">Nucleic acid-binding protein</fullName>
    </submittedName>
</protein>
<accession>A0ABD6A2W7</accession>
<evidence type="ECO:0000313" key="2">
    <source>
        <dbReference type="EMBL" id="MFC7257206.1"/>
    </source>
</evidence>
<dbReference type="PANTHER" id="PTHR39550:SF1">
    <property type="entry name" value="SLL0658 PROTEIN"/>
    <property type="match status" value="1"/>
</dbReference>
<dbReference type="PANTHER" id="PTHR39550">
    <property type="entry name" value="SLL0658 PROTEIN"/>
    <property type="match status" value="1"/>
</dbReference>
<dbReference type="InterPro" id="IPR029060">
    <property type="entry name" value="PIN-like_dom_sf"/>
</dbReference>
<dbReference type="AlphaFoldDB" id="A0ABD6A2W7"/>
<dbReference type="Pfam" id="PF11848">
    <property type="entry name" value="DUF3368"/>
    <property type="match status" value="1"/>
</dbReference>
<evidence type="ECO:0000313" key="1">
    <source>
        <dbReference type="EMBL" id="MFC7257040.1"/>
    </source>
</evidence>
<proteinExistence type="predicted"/>
<sequence>MSRLVVTDTGPLIHLAQADVLHLLELVGEICIPETVLTELERGSTDTSELEFTVEQVEYDDATYPHLDPGETAALVLCADRNAVLLTDDLDARKTAQDEGIEVHGSVGVILYAYSHSELSEETAKRVLRALKQDTNLYLSSPLVEHAIQLVESDEAGW</sequence>
<reference evidence="1" key="3">
    <citation type="submission" date="2024-09" db="EMBL/GenBank/DDBJ databases">
        <authorList>
            <person name="Sun Q."/>
        </authorList>
    </citation>
    <scope>NUCLEOTIDE SEQUENCE</scope>
    <source>
        <strain evidence="1">CGMCC 4.163</strain>
    </source>
</reference>
<reference evidence="1" key="1">
    <citation type="journal article" date="2014" name="Int. J. Syst. Evol. Microbiol.">
        <title>Complete genome sequence of Corynebacterium casei LMG S-19264T (=DSM 44701T), isolated from a smear-ripened cheese.</title>
        <authorList>
            <consortium name="US DOE Joint Genome Institute (JGI-PGF)"/>
            <person name="Walter F."/>
            <person name="Albersmeier A."/>
            <person name="Kalinowski J."/>
            <person name="Ruckert C."/>
        </authorList>
    </citation>
    <scope>NUCLEOTIDE SEQUENCE [LARGE SCALE GENOMIC DNA]</scope>
    <source>
        <strain evidence="1">CGMCC 4.163</strain>
    </source>
</reference>
<evidence type="ECO:0000313" key="3">
    <source>
        <dbReference type="Proteomes" id="UP001596434"/>
    </source>
</evidence>
<dbReference type="Gene3D" id="3.40.50.1010">
    <property type="entry name" value="5'-nuclease"/>
    <property type="match status" value="1"/>
</dbReference>
<dbReference type="InterPro" id="IPR021799">
    <property type="entry name" value="PIN-like_prokaryotic"/>
</dbReference>
<dbReference type="GeneID" id="96955499"/>
<gene>
    <name evidence="1" type="ORF">ACFQKE_17415</name>
    <name evidence="2" type="ORF">ACFQKE_18260</name>
</gene>
<reference evidence="3" key="2">
    <citation type="journal article" date="2019" name="Int. J. Syst. Evol. Microbiol.">
        <title>The Global Catalogue of Microorganisms (GCM) 10K type strain sequencing project: providing services to taxonomists for standard genome sequencing and annotation.</title>
        <authorList>
            <consortium name="The Broad Institute Genomics Platform"/>
            <consortium name="The Broad Institute Genome Sequencing Center for Infectious Disease"/>
            <person name="Wu L."/>
            <person name="Ma J."/>
        </authorList>
    </citation>
    <scope>NUCLEOTIDE SEQUENCE [LARGE SCALE GENOMIC DNA]</scope>
    <source>
        <strain evidence="3">GX21</strain>
    </source>
</reference>
<dbReference type="SUPFAM" id="SSF88723">
    <property type="entry name" value="PIN domain-like"/>
    <property type="match status" value="1"/>
</dbReference>
<dbReference type="EMBL" id="JBHTAT010000004">
    <property type="protein sequence ID" value="MFC7257206.1"/>
    <property type="molecule type" value="Genomic_DNA"/>
</dbReference>
<dbReference type="Proteomes" id="UP001596434">
    <property type="component" value="Unassembled WGS sequence"/>
</dbReference>
<dbReference type="RefSeq" id="WP_340696256.1">
    <property type="nucleotide sequence ID" value="NZ_JBHTAT010000004.1"/>
</dbReference>
<comment type="caution">
    <text evidence="1">The sequence shown here is derived from an EMBL/GenBank/DDBJ whole genome shotgun (WGS) entry which is preliminary data.</text>
</comment>
<dbReference type="EMBL" id="JBHTAT010000004">
    <property type="protein sequence ID" value="MFC7257040.1"/>
    <property type="molecule type" value="Genomic_DNA"/>
</dbReference>
<name>A0ABD6A2W7_9EURY</name>
<organism evidence="1 3">
    <name type="scientific">Haloplanus litoreus</name>
    <dbReference type="NCBI Taxonomy" id="767515"/>
    <lineage>
        <taxon>Archaea</taxon>
        <taxon>Methanobacteriati</taxon>
        <taxon>Methanobacteriota</taxon>
        <taxon>Stenosarchaea group</taxon>
        <taxon>Halobacteria</taxon>
        <taxon>Halobacteriales</taxon>
        <taxon>Haloferacaceae</taxon>
        <taxon>Haloplanus</taxon>
    </lineage>
</organism>
<keyword evidence="3" id="KW-1185">Reference proteome</keyword>